<dbReference type="Proteomes" id="UP001152607">
    <property type="component" value="Unassembled WGS sequence"/>
</dbReference>
<dbReference type="PANTHER" id="PTHR24148:SF64">
    <property type="entry name" value="HETEROKARYON INCOMPATIBILITY DOMAIN-CONTAINING PROTEIN"/>
    <property type="match status" value="1"/>
</dbReference>
<proteinExistence type="predicted"/>
<dbReference type="PANTHER" id="PTHR24148">
    <property type="entry name" value="ANKYRIN REPEAT DOMAIN-CONTAINING PROTEIN 39 HOMOLOG-RELATED"/>
    <property type="match status" value="1"/>
</dbReference>
<evidence type="ECO:0000313" key="3">
    <source>
        <dbReference type="EMBL" id="CAI6340839.1"/>
    </source>
</evidence>
<sequence length="903" mass="102095">MEETTPYKPLHPGSNSRCIRVLDVKAATKPDALDEPIQGEFRIIDFDTDRSPSFSALSYVWGSPGSKSCSVLCGGHSLPILPNGHSALRHLRKKLGNFSIWIDAICINQEDIKEKEHQIPLIGDIYLKSNTVYVWLGEGNAQTSRAIAHFRTPKFLEYCYRDGSGEITRHAKLRSWLATFVYEFELCKATGSLYPASHQRQRLRSSQTRETKVTFEDIDSLLDVEWIRRMWTFQEILLASNPILVCGDDHIDWLTFTFGIAFLEYSGVVYTNFAPKVASLGPWIKISLGREYIQSKITGCATTPLRTYIMFIHSIMMNDMKIKERSRLIFKMSSCCIIYVLAIGGGIIVDDYKNTRERLRLAEYYKKALISMLGKAASSQLSPTSTTPANGEYSESASISSLHSTTTVQLTETYQPTGILAILDEVRQGKQPDPTGYVNSAIDKIRTAVESVASDCRSRCFSHTDTRGCFGSCTATNTAMPTVRSVTFQDANGRYRHSPRWFHNMLIIGILLFSCLVLSILIYYVTSRWHRKYKMNYTYRPPIDTVDLIDGIATRQAKLNHDKAFALRSVLQRLSATELSHPDYGRSIEAVYEEFNRDLIRTRGCDQMLAIASFNHLSGYPSWMPDWSKQMEPFWLADGSTKVIADLFQPEQTLSSVGLGASNSLILSALRVHTTPHVYEFQETNRSYKNQQNDLHNRNLATSLKLARRAFPADEKSREGKRDFRRVAESITAICCESAPELDENHIRDWVMFLCKNRTKKCHEVFPLLAADPDLVHTQVTICNSLAKNQRKLFWICSTCQPRFNSSLQALKHNFMPTQGFNYCAGICPSTVQKGHVLLLAPKISIPFFVDVVQSSDPDQNNGAVLVSRLVGPARVRGWMDDVEWKGTFGDFQTTNVVTLQLV</sequence>
<evidence type="ECO:0000313" key="4">
    <source>
        <dbReference type="Proteomes" id="UP001152607"/>
    </source>
</evidence>
<organism evidence="3 4">
    <name type="scientific">Periconia digitata</name>
    <dbReference type="NCBI Taxonomy" id="1303443"/>
    <lineage>
        <taxon>Eukaryota</taxon>
        <taxon>Fungi</taxon>
        <taxon>Dikarya</taxon>
        <taxon>Ascomycota</taxon>
        <taxon>Pezizomycotina</taxon>
        <taxon>Dothideomycetes</taxon>
        <taxon>Pleosporomycetidae</taxon>
        <taxon>Pleosporales</taxon>
        <taxon>Massarineae</taxon>
        <taxon>Periconiaceae</taxon>
        <taxon>Periconia</taxon>
    </lineage>
</organism>
<feature type="transmembrane region" description="Helical" evidence="1">
    <location>
        <begin position="501"/>
        <end position="525"/>
    </location>
</feature>
<dbReference type="AlphaFoldDB" id="A0A9W4US45"/>
<feature type="transmembrane region" description="Helical" evidence="1">
    <location>
        <begin position="328"/>
        <end position="349"/>
    </location>
</feature>
<dbReference type="EMBL" id="CAOQHR010000011">
    <property type="protein sequence ID" value="CAI6340839.1"/>
    <property type="molecule type" value="Genomic_DNA"/>
</dbReference>
<dbReference type="InterPro" id="IPR010730">
    <property type="entry name" value="HET"/>
</dbReference>
<dbReference type="Pfam" id="PF06985">
    <property type="entry name" value="HET"/>
    <property type="match status" value="1"/>
</dbReference>
<dbReference type="OrthoDB" id="3742224at2759"/>
<keyword evidence="4" id="KW-1185">Reference proteome</keyword>
<evidence type="ECO:0000256" key="1">
    <source>
        <dbReference type="SAM" id="Phobius"/>
    </source>
</evidence>
<gene>
    <name evidence="3" type="ORF">PDIGIT_LOCUS14024</name>
</gene>
<keyword evidence="1" id="KW-0812">Transmembrane</keyword>
<keyword evidence="1" id="KW-0472">Membrane</keyword>
<accession>A0A9W4US45</accession>
<reference evidence="3" key="1">
    <citation type="submission" date="2023-01" db="EMBL/GenBank/DDBJ databases">
        <authorList>
            <person name="Van Ghelder C."/>
            <person name="Rancurel C."/>
        </authorList>
    </citation>
    <scope>NUCLEOTIDE SEQUENCE</scope>
    <source>
        <strain evidence="3">CNCM I-4278</strain>
    </source>
</reference>
<dbReference type="InterPro" id="IPR052895">
    <property type="entry name" value="HetReg/Transcr_Mod"/>
</dbReference>
<evidence type="ECO:0000259" key="2">
    <source>
        <dbReference type="Pfam" id="PF06985"/>
    </source>
</evidence>
<name>A0A9W4US45_9PLEO</name>
<keyword evidence="1" id="KW-1133">Transmembrane helix</keyword>
<comment type="caution">
    <text evidence="3">The sequence shown here is derived from an EMBL/GenBank/DDBJ whole genome shotgun (WGS) entry which is preliminary data.</text>
</comment>
<protein>
    <recommendedName>
        <fullName evidence="2">Heterokaryon incompatibility domain-containing protein</fullName>
    </recommendedName>
</protein>
<feature type="domain" description="Heterokaryon incompatibility" evidence="2">
    <location>
        <begin position="54"/>
        <end position="235"/>
    </location>
</feature>